<dbReference type="OrthoDB" id="5295305at2"/>
<dbReference type="AlphaFoldDB" id="A0A059G2T9"/>
<dbReference type="PATRIC" id="fig|1280953.3.peg.3513"/>
<evidence type="ECO:0000259" key="1">
    <source>
        <dbReference type="Pfam" id="PF13302"/>
    </source>
</evidence>
<dbReference type="EMBL" id="ARYL01000038">
    <property type="protein sequence ID" value="KDA01039.1"/>
    <property type="molecule type" value="Genomic_DNA"/>
</dbReference>
<comment type="caution">
    <text evidence="2">The sequence shown here is derived from an EMBL/GenBank/DDBJ whole genome shotgun (WGS) entry which is preliminary data.</text>
</comment>
<dbReference type="SUPFAM" id="SSF55729">
    <property type="entry name" value="Acyl-CoA N-acyltransferases (Nat)"/>
    <property type="match status" value="1"/>
</dbReference>
<dbReference type="InterPro" id="IPR000182">
    <property type="entry name" value="GNAT_dom"/>
</dbReference>
<proteinExistence type="predicted"/>
<dbReference type="InterPro" id="IPR016181">
    <property type="entry name" value="Acyl_CoA_acyltransferase"/>
</dbReference>
<dbReference type="Proteomes" id="UP000024942">
    <property type="component" value="Unassembled WGS sequence"/>
</dbReference>
<dbReference type="STRING" id="1280953.HOC_17556"/>
<dbReference type="PANTHER" id="PTHR43610:SF1">
    <property type="entry name" value="N-ACETYLTRANSFERASE DOMAIN-CONTAINING PROTEIN"/>
    <property type="match status" value="1"/>
</dbReference>
<organism evidence="2 3">
    <name type="scientific">Hyphomonas oceanitis SCH89</name>
    <dbReference type="NCBI Taxonomy" id="1280953"/>
    <lineage>
        <taxon>Bacteria</taxon>
        <taxon>Pseudomonadati</taxon>
        <taxon>Pseudomonadota</taxon>
        <taxon>Alphaproteobacteria</taxon>
        <taxon>Hyphomonadales</taxon>
        <taxon>Hyphomonadaceae</taxon>
        <taxon>Hyphomonas</taxon>
    </lineage>
</organism>
<dbReference type="eggNOG" id="COG1670">
    <property type="taxonomic scope" value="Bacteria"/>
</dbReference>
<evidence type="ECO:0000313" key="3">
    <source>
        <dbReference type="Proteomes" id="UP000024942"/>
    </source>
</evidence>
<feature type="domain" description="N-acetyltransferase" evidence="1">
    <location>
        <begin position="53"/>
        <end position="152"/>
    </location>
</feature>
<evidence type="ECO:0000313" key="2">
    <source>
        <dbReference type="EMBL" id="KDA01039.1"/>
    </source>
</evidence>
<protein>
    <recommendedName>
        <fullName evidence="1">N-acetyltransferase domain-containing protein</fullName>
    </recommendedName>
</protein>
<dbReference type="Pfam" id="PF13302">
    <property type="entry name" value="Acetyltransf_3"/>
    <property type="match status" value="1"/>
</dbReference>
<keyword evidence="3" id="KW-1185">Reference proteome</keyword>
<accession>A0A059G2T9</accession>
<dbReference type="Gene3D" id="3.40.630.30">
    <property type="match status" value="1"/>
</dbReference>
<name>A0A059G2T9_9PROT</name>
<gene>
    <name evidence="2" type="ORF">HOC_17556</name>
</gene>
<dbReference type="PANTHER" id="PTHR43610">
    <property type="entry name" value="BLL6696 PROTEIN"/>
    <property type="match status" value="1"/>
</dbReference>
<sequence>MQLAPVMLADAHVRLEPFDPALYGAALRALAEGAPEQFVLWSHRGPGDWIGLWLETIAARSTAGTMIPFSVLSPDGADFLGVTSYLDANAVNRSVEIGMTVYAPHAAGTAINPAAKRLLLAHAFGQGAVRVQFQVDDRNKRSQAAVLKLGAKRDGILRNHRTLPDGFVRDTAFFSIIDTEWPDVKARLDARLAAFG</sequence>
<reference evidence="2 3" key="1">
    <citation type="journal article" date="2014" name="Antonie Van Leeuwenhoek">
        <title>Hyphomonas beringensis sp. nov. and Hyphomonas chukchiensis sp. nov., isolated from surface seawater of the Bering Sea and Chukchi Sea.</title>
        <authorList>
            <person name="Li C."/>
            <person name="Lai Q."/>
            <person name="Li G."/>
            <person name="Dong C."/>
            <person name="Wang J."/>
            <person name="Liao Y."/>
            <person name="Shao Z."/>
        </authorList>
    </citation>
    <scope>NUCLEOTIDE SEQUENCE [LARGE SCALE GENOMIC DNA]</scope>
    <source>
        <strain evidence="2 3">SCH89</strain>
    </source>
</reference>
<dbReference type="RefSeq" id="WP_035540985.1">
    <property type="nucleotide sequence ID" value="NZ_ARYL01000038.1"/>
</dbReference>
<dbReference type="GO" id="GO:0016747">
    <property type="term" value="F:acyltransferase activity, transferring groups other than amino-acyl groups"/>
    <property type="evidence" value="ECO:0007669"/>
    <property type="project" value="InterPro"/>
</dbReference>